<dbReference type="RefSeq" id="XP_046115746.1">
    <property type="nucleotide sequence ID" value="XM_046258511.1"/>
</dbReference>
<gene>
    <name evidence="7" type="ORF">F5Z01DRAFT_252218</name>
</gene>
<dbReference type="GO" id="GO:0000981">
    <property type="term" value="F:DNA-binding transcription factor activity, RNA polymerase II-specific"/>
    <property type="evidence" value="ECO:0007669"/>
    <property type="project" value="InterPro"/>
</dbReference>
<evidence type="ECO:0000256" key="1">
    <source>
        <dbReference type="ARBA" id="ARBA00022723"/>
    </source>
</evidence>
<dbReference type="GO" id="GO:0008270">
    <property type="term" value="F:zinc ion binding"/>
    <property type="evidence" value="ECO:0007669"/>
    <property type="project" value="InterPro"/>
</dbReference>
<dbReference type="Gene3D" id="4.10.240.10">
    <property type="entry name" value="Zn(2)-C6 fungal-type DNA-binding domain"/>
    <property type="match status" value="1"/>
</dbReference>
<feature type="region of interest" description="Disordered" evidence="5">
    <location>
        <begin position="146"/>
        <end position="165"/>
    </location>
</feature>
<dbReference type="OrthoDB" id="3362851at2759"/>
<dbReference type="SMART" id="SM00906">
    <property type="entry name" value="Fungal_trans"/>
    <property type="match status" value="1"/>
</dbReference>
<dbReference type="PROSITE" id="PS50048">
    <property type="entry name" value="ZN2_CY6_FUNGAL_2"/>
    <property type="match status" value="1"/>
</dbReference>
<comment type="caution">
    <text evidence="7">The sequence shown here is derived from an EMBL/GenBank/DDBJ whole genome shotgun (WGS) entry which is preliminary data.</text>
</comment>
<dbReference type="PANTHER" id="PTHR47424:SF5">
    <property type="entry name" value="ZN(II)2CYS6 TRANSCRIPTION FACTOR (EUROFUNG)"/>
    <property type="match status" value="1"/>
</dbReference>
<evidence type="ECO:0000256" key="5">
    <source>
        <dbReference type="SAM" id="MobiDB-lite"/>
    </source>
</evidence>
<dbReference type="Proteomes" id="UP000887229">
    <property type="component" value="Unassembled WGS sequence"/>
</dbReference>
<dbReference type="SUPFAM" id="SSF57701">
    <property type="entry name" value="Zn2/Cys6 DNA-binding domain"/>
    <property type="match status" value="1"/>
</dbReference>
<keyword evidence="8" id="KW-1185">Reference proteome</keyword>
<proteinExistence type="predicted"/>
<evidence type="ECO:0000313" key="8">
    <source>
        <dbReference type="Proteomes" id="UP000887229"/>
    </source>
</evidence>
<evidence type="ECO:0000259" key="6">
    <source>
        <dbReference type="PROSITE" id="PS50048"/>
    </source>
</evidence>
<keyword evidence="2" id="KW-0805">Transcription regulation</keyword>
<dbReference type="GO" id="GO:0006351">
    <property type="term" value="P:DNA-templated transcription"/>
    <property type="evidence" value="ECO:0007669"/>
    <property type="project" value="InterPro"/>
</dbReference>
<dbReference type="Pfam" id="PF00172">
    <property type="entry name" value="Zn_clus"/>
    <property type="match status" value="1"/>
</dbReference>
<dbReference type="CDD" id="cd12148">
    <property type="entry name" value="fungal_TF_MHR"/>
    <property type="match status" value="1"/>
</dbReference>
<keyword evidence="1" id="KW-0479">Metal-binding</keyword>
<accession>A0A9P7ZHK5</accession>
<dbReference type="GO" id="GO:0000978">
    <property type="term" value="F:RNA polymerase II cis-regulatory region sequence-specific DNA binding"/>
    <property type="evidence" value="ECO:0007669"/>
    <property type="project" value="TreeGrafter"/>
</dbReference>
<dbReference type="PROSITE" id="PS00463">
    <property type="entry name" value="ZN2_CY6_FUNGAL_1"/>
    <property type="match status" value="1"/>
</dbReference>
<dbReference type="Pfam" id="PF04082">
    <property type="entry name" value="Fungal_trans"/>
    <property type="match status" value="1"/>
</dbReference>
<feature type="domain" description="Zn(2)-C6 fungal-type" evidence="6">
    <location>
        <begin position="56"/>
        <end position="87"/>
    </location>
</feature>
<dbReference type="CDD" id="cd00067">
    <property type="entry name" value="GAL4"/>
    <property type="match status" value="1"/>
</dbReference>
<dbReference type="GO" id="GO:0000435">
    <property type="term" value="P:positive regulation of transcription from RNA polymerase II promoter by galactose"/>
    <property type="evidence" value="ECO:0007669"/>
    <property type="project" value="TreeGrafter"/>
</dbReference>
<evidence type="ECO:0000313" key="7">
    <source>
        <dbReference type="EMBL" id="KAG9251822.1"/>
    </source>
</evidence>
<feature type="region of interest" description="Disordered" evidence="5">
    <location>
        <begin position="1"/>
        <end position="51"/>
    </location>
</feature>
<dbReference type="InterPro" id="IPR001138">
    <property type="entry name" value="Zn2Cys6_DnaBD"/>
</dbReference>
<protein>
    <submittedName>
        <fullName evidence="7">Fungal-specific transcription factor</fullName>
    </submittedName>
</protein>
<keyword evidence="4" id="KW-0539">Nucleus</keyword>
<feature type="compositionally biased region" description="Polar residues" evidence="5">
    <location>
        <begin position="40"/>
        <end position="51"/>
    </location>
</feature>
<dbReference type="GeneID" id="70289414"/>
<keyword evidence="3" id="KW-0804">Transcription</keyword>
<dbReference type="AlphaFoldDB" id="A0A9P7ZHK5"/>
<evidence type="ECO:0000256" key="2">
    <source>
        <dbReference type="ARBA" id="ARBA00023015"/>
    </source>
</evidence>
<reference evidence="7" key="1">
    <citation type="journal article" date="2021" name="IMA Fungus">
        <title>Genomic characterization of three marine fungi, including Emericellopsis atlantica sp. nov. with signatures of a generalist lifestyle and marine biomass degradation.</title>
        <authorList>
            <person name="Hagestad O.C."/>
            <person name="Hou L."/>
            <person name="Andersen J.H."/>
            <person name="Hansen E.H."/>
            <person name="Altermark B."/>
            <person name="Li C."/>
            <person name="Kuhnert E."/>
            <person name="Cox R.J."/>
            <person name="Crous P.W."/>
            <person name="Spatafora J.W."/>
            <person name="Lail K."/>
            <person name="Amirebrahimi M."/>
            <person name="Lipzen A."/>
            <person name="Pangilinan J."/>
            <person name="Andreopoulos W."/>
            <person name="Hayes R.D."/>
            <person name="Ng V."/>
            <person name="Grigoriev I.V."/>
            <person name="Jackson S.A."/>
            <person name="Sutton T.D.S."/>
            <person name="Dobson A.D.W."/>
            <person name="Rama T."/>
        </authorList>
    </citation>
    <scope>NUCLEOTIDE SEQUENCE</scope>
    <source>
        <strain evidence="7">TS7</strain>
    </source>
</reference>
<feature type="region of interest" description="Disordered" evidence="5">
    <location>
        <begin position="187"/>
        <end position="210"/>
    </location>
</feature>
<dbReference type="GO" id="GO:0005634">
    <property type="term" value="C:nucleus"/>
    <property type="evidence" value="ECO:0007669"/>
    <property type="project" value="TreeGrafter"/>
</dbReference>
<organism evidence="7 8">
    <name type="scientific">Emericellopsis atlantica</name>
    <dbReference type="NCBI Taxonomy" id="2614577"/>
    <lineage>
        <taxon>Eukaryota</taxon>
        <taxon>Fungi</taxon>
        <taxon>Dikarya</taxon>
        <taxon>Ascomycota</taxon>
        <taxon>Pezizomycotina</taxon>
        <taxon>Sordariomycetes</taxon>
        <taxon>Hypocreomycetidae</taxon>
        <taxon>Hypocreales</taxon>
        <taxon>Bionectriaceae</taxon>
        <taxon>Emericellopsis</taxon>
    </lineage>
</organism>
<name>A0A9P7ZHK5_9HYPO</name>
<sequence>MVLKSSNMAPTAHPPTQGGMFHTFQGVTPRKTPTEASDGGKSNANSGNKRITTPHACAECKRRKIRCDGQQPCGQCLSSRAPKRCFYDKHRQRVIPSRKTLEALSQQLEECRSVLKRLYPEHDVPTLLSLSRQELVDIIHRRDANTPESLLSPSSQGSPIKQDFDSCHGSDVSFTSFEQMPGLDAEWDDERRRQESMPSETDALNAGGLMGDRQTSYLGASSIKAALMVMLKAQPQLRHSLTPPLNNVEMTSNLPVIRQRSIVPKDTSRIPWSWKGQTLIDAYFKRVHVFIPMLEEGTFRSDYLEGQRCDAPWLALLNMVFAMGSIVAMKSDDFTHIDYYNRAMEHITIDAFGSNHIETVQALAIIGGYYLHYINRPNMANAMIGAAVRMASALGLHRESLAHGTTSDGASAETRRRTWWSLFCLDTWATTTTGRPSFGRFGPAININAPGFGTDQVHDSAQHAGILPLVENVKFCKIATQIQDLLAITPLVRAEDRSNMDGQLVNWYGSLPWLLRTSDPCAEPLYIARCIMKWRYQNLRMLLHRPILLTLASGNTQPSEKDYAAVETCREMAKATIGDISREWTRNQMSGWNAVWFLYQAAMIPLVSLFWECGSSQVSEWQKQVETVLELLEAMEDWSMAARRCREVVWRMYESSRQTASTPKQDSARAPALHISTDQGLIMNDGDFHLSPIGLESGDMMGLMEQQGLWDLDGMCWAQNQGPLATDGGMCDLSEGMACMDYSAMGNADHMMDPAFFVQ</sequence>
<dbReference type="SMART" id="SM00066">
    <property type="entry name" value="GAL4"/>
    <property type="match status" value="1"/>
</dbReference>
<dbReference type="PANTHER" id="PTHR47424">
    <property type="entry name" value="REGULATORY PROTEIN GAL4"/>
    <property type="match status" value="1"/>
</dbReference>
<dbReference type="InterPro" id="IPR051127">
    <property type="entry name" value="Fungal_SecMet_Regulators"/>
</dbReference>
<dbReference type="InterPro" id="IPR007219">
    <property type="entry name" value="XnlR_reg_dom"/>
</dbReference>
<evidence type="ECO:0000256" key="3">
    <source>
        <dbReference type="ARBA" id="ARBA00023163"/>
    </source>
</evidence>
<dbReference type="EMBL" id="MU251265">
    <property type="protein sequence ID" value="KAG9251822.1"/>
    <property type="molecule type" value="Genomic_DNA"/>
</dbReference>
<dbReference type="InterPro" id="IPR036864">
    <property type="entry name" value="Zn2-C6_fun-type_DNA-bd_sf"/>
</dbReference>
<evidence type="ECO:0000256" key="4">
    <source>
        <dbReference type="ARBA" id="ARBA00023242"/>
    </source>
</evidence>
<feature type="compositionally biased region" description="Polar residues" evidence="5">
    <location>
        <begin position="146"/>
        <end position="159"/>
    </location>
</feature>